<dbReference type="eggNOG" id="ENOG5032TUW">
    <property type="taxonomic scope" value="Bacteria"/>
</dbReference>
<reference evidence="4" key="1">
    <citation type="submission" date="2011-05" db="EMBL/GenBank/DDBJ databases">
        <title>Complete sequence of Desulfotomaculum ruminis DSM 2154.</title>
        <authorList>
            <person name="Lucas S."/>
            <person name="Copeland A."/>
            <person name="Lapidus A."/>
            <person name="Cheng J.-F."/>
            <person name="Goodwin L."/>
            <person name="Pitluck S."/>
            <person name="Lu M."/>
            <person name="Detter J.C."/>
            <person name="Han C."/>
            <person name="Tapia R."/>
            <person name="Land M."/>
            <person name="Hauser L."/>
            <person name="Kyrpides N."/>
            <person name="Ivanova N."/>
            <person name="Mikhailova N."/>
            <person name="Pagani I."/>
            <person name="Stams A.J.M."/>
            <person name="Plugge C.M."/>
            <person name="Muyzer G."/>
            <person name="Kuever J."/>
            <person name="Parshina S.N."/>
            <person name="Ivanova A.E."/>
            <person name="Nazina T.N."/>
            <person name="Brambilla E."/>
            <person name="Spring S."/>
            <person name="Klenk H.-P."/>
            <person name="Woyke T."/>
        </authorList>
    </citation>
    <scope>NUCLEOTIDE SEQUENCE [LARGE SCALE GENOMIC DNA]</scope>
    <source>
        <strain evidence="4">ATCC 23193 / DSM 2154 / NCIB 8452 / DL</strain>
    </source>
</reference>
<evidence type="ECO:0000256" key="1">
    <source>
        <dbReference type="SAM" id="Coils"/>
    </source>
</evidence>
<dbReference type="STRING" id="696281.Desru_0462"/>
<keyword evidence="2" id="KW-1133">Transmembrane helix</keyword>
<sequence length="495" mass="55665">MVLAVLVIEIDGMTLRAAVVRRKFRDFTVSQCMKLERTGDSPLITPGELTAVLGRLEKFPKNVVLVSDQTAMVEITMDPKRLKKMKSYQIKEAVRWEAEPYMAVPAAESLVGYERGPETPDGQASLWVSMFPLEDYQMMKKNLAEGGLKLKRIFPPDVCFPIGAVFSEKEKELVVLDVGQQTMRFALVEDRDISAFRTLPGNLAAAKAHLDGLPIPELEPTLKEILLDPSLENRKLVITGPGGLDSDIVNFFQQKLLVEAAGLQMQCSGHPATEFATVIGAGLRELYLLADWKTIGIHDGIPLAKQLQERLHVYPLLVAGTILVFFLGHYFLLNYQSNKAEARLASLQQELNEAKTRTERYQNLKKEETNQEKETLLLHNKLDFLHTGFRERHEEMETFLKAVLNHSPGDLDIIMIAPGTIKGQWLVGGLGTYATSVHFLSTQLQNEEWCSYVNIIGIGEEETKIEVPVYEGEKFVTKEIEGKAYLFGMEVRMKK</sequence>
<dbReference type="KEGG" id="dru:Desru_0462"/>
<reference evidence="3 4" key="2">
    <citation type="journal article" date="2012" name="Stand. Genomic Sci.">
        <title>Complete genome sequence of the sulfate-reducing firmicute Desulfotomaculum ruminis type strain (DL(T)).</title>
        <authorList>
            <person name="Spring S."/>
            <person name="Visser M."/>
            <person name="Lu M."/>
            <person name="Copeland A."/>
            <person name="Lapidus A."/>
            <person name="Lucas S."/>
            <person name="Cheng J.F."/>
            <person name="Han C."/>
            <person name="Tapia R."/>
            <person name="Goodwin L.A."/>
            <person name="Pitluck S."/>
            <person name="Ivanova N."/>
            <person name="Land M."/>
            <person name="Hauser L."/>
            <person name="Larimer F."/>
            <person name="Rohde M."/>
            <person name="Goker M."/>
            <person name="Detter J.C."/>
            <person name="Kyrpides N.C."/>
            <person name="Woyke T."/>
            <person name="Schaap P.J."/>
            <person name="Plugge C.M."/>
            <person name="Muyzer G."/>
            <person name="Kuever J."/>
            <person name="Pereira I.A."/>
            <person name="Parshina S.N."/>
            <person name="Bernier-Latmani R."/>
            <person name="Stams A.J."/>
            <person name="Klenk H.P."/>
        </authorList>
    </citation>
    <scope>NUCLEOTIDE SEQUENCE [LARGE SCALE GENOMIC DNA]</scope>
    <source>
        <strain evidence="4">ATCC 23193 / DSM 2154 / NCIB 8452 / DL</strain>
    </source>
</reference>
<dbReference type="HOGENOM" id="CLU_550662_0_0_9"/>
<dbReference type="AlphaFoldDB" id="F6DRJ4"/>
<keyword evidence="1" id="KW-0175">Coiled coil</keyword>
<keyword evidence="2" id="KW-0812">Transmembrane</keyword>
<organism evidence="3 4">
    <name type="scientific">Desulforamulus ruminis (strain ATCC 23193 / DSM 2154 / NCIMB 8452 / DL)</name>
    <name type="common">Desulfotomaculum ruminis</name>
    <dbReference type="NCBI Taxonomy" id="696281"/>
    <lineage>
        <taxon>Bacteria</taxon>
        <taxon>Bacillati</taxon>
        <taxon>Bacillota</taxon>
        <taxon>Clostridia</taxon>
        <taxon>Eubacteriales</taxon>
        <taxon>Peptococcaceae</taxon>
        <taxon>Desulforamulus</taxon>
    </lineage>
</organism>
<feature type="coiled-coil region" evidence="1">
    <location>
        <begin position="337"/>
        <end position="371"/>
    </location>
</feature>
<evidence type="ECO:0000313" key="4">
    <source>
        <dbReference type="Proteomes" id="UP000009234"/>
    </source>
</evidence>
<dbReference type="Proteomes" id="UP000009234">
    <property type="component" value="Chromosome"/>
</dbReference>
<gene>
    <name evidence="3" type="ordered locus">Desru_0462</name>
</gene>
<feature type="transmembrane region" description="Helical" evidence="2">
    <location>
        <begin position="313"/>
        <end position="333"/>
    </location>
</feature>
<keyword evidence="2" id="KW-0472">Membrane</keyword>
<dbReference type="EMBL" id="CP002780">
    <property type="protein sequence ID" value="AEG58748.1"/>
    <property type="molecule type" value="Genomic_DNA"/>
</dbReference>
<evidence type="ECO:0000313" key="3">
    <source>
        <dbReference type="EMBL" id="AEG58748.1"/>
    </source>
</evidence>
<evidence type="ECO:0000256" key="2">
    <source>
        <dbReference type="SAM" id="Phobius"/>
    </source>
</evidence>
<accession>F6DRJ4</accession>
<proteinExistence type="predicted"/>
<keyword evidence="4" id="KW-1185">Reference proteome</keyword>
<name>F6DRJ4_DESRL</name>
<protein>
    <submittedName>
        <fullName evidence="3">Fimbrial assembly family protein</fullName>
    </submittedName>
</protein>